<feature type="transmembrane region" description="Helical" evidence="2">
    <location>
        <begin position="12"/>
        <end position="31"/>
    </location>
</feature>
<evidence type="ECO:0000256" key="1">
    <source>
        <dbReference type="SAM" id="MobiDB-lite"/>
    </source>
</evidence>
<evidence type="ECO:0000256" key="2">
    <source>
        <dbReference type="SAM" id="Phobius"/>
    </source>
</evidence>
<feature type="region of interest" description="Disordered" evidence="1">
    <location>
        <begin position="106"/>
        <end position="134"/>
    </location>
</feature>
<proteinExistence type="predicted"/>
<gene>
    <name evidence="3" type="ORF">GCM10023342_18310</name>
</gene>
<evidence type="ECO:0000313" key="4">
    <source>
        <dbReference type="Proteomes" id="UP001500074"/>
    </source>
</evidence>
<keyword evidence="4" id="KW-1185">Reference proteome</keyword>
<dbReference type="EMBL" id="BAABKI010000019">
    <property type="protein sequence ID" value="GAA5175304.1"/>
    <property type="molecule type" value="Genomic_DNA"/>
</dbReference>
<organism evidence="3 4">
    <name type="scientific">Modicisalibacter zincidurans</name>
    <dbReference type="NCBI Taxonomy" id="1178777"/>
    <lineage>
        <taxon>Bacteria</taxon>
        <taxon>Pseudomonadati</taxon>
        <taxon>Pseudomonadota</taxon>
        <taxon>Gammaproteobacteria</taxon>
        <taxon>Oceanospirillales</taxon>
        <taxon>Halomonadaceae</taxon>
        <taxon>Modicisalibacter</taxon>
    </lineage>
</organism>
<sequence length="313" mass="35288">MLGFLQGLAYGLFVTCLPWFLIGMASPRLALAELDPNRLQVIVRYWLLVPFVAFVIWLTSLWGGFGPSLAGWLAGLVAIAVELPVERRARNWWQRWRARRQARRQAAEDSRQRAERQREAQERGVMSLDPEHPPADADEVVRALCAAKGELLALSREDVAVQADRLYSRYRHVESVLAARFERTELAYQRAHGLVNEVCLGAVDNLTRMAAQARSVAGVDGDFVRRRLDRERQTLSVAERLALKRRLELVADTERHLRDLSARNEAALTALDDTAVALARVETQRPQASVAAERALGDLRRFAEGAARYSRSQ</sequence>
<dbReference type="Proteomes" id="UP001500074">
    <property type="component" value="Unassembled WGS sequence"/>
</dbReference>
<name>A0ABP9RCU6_9GAMM</name>
<feature type="transmembrane region" description="Helical" evidence="2">
    <location>
        <begin position="43"/>
        <end position="63"/>
    </location>
</feature>
<dbReference type="RefSeq" id="WP_031382514.1">
    <property type="nucleotide sequence ID" value="NZ_BAABKI010000019.1"/>
</dbReference>
<protein>
    <recommendedName>
        <fullName evidence="5">Cobyrinic acid a,c-diamide synthase</fullName>
    </recommendedName>
</protein>
<keyword evidence="2" id="KW-0472">Membrane</keyword>
<comment type="caution">
    <text evidence="3">The sequence shown here is derived from an EMBL/GenBank/DDBJ whole genome shotgun (WGS) entry which is preliminary data.</text>
</comment>
<keyword evidence="2" id="KW-0812">Transmembrane</keyword>
<feature type="compositionally biased region" description="Basic and acidic residues" evidence="1">
    <location>
        <begin position="106"/>
        <end position="122"/>
    </location>
</feature>
<evidence type="ECO:0008006" key="5">
    <source>
        <dbReference type="Google" id="ProtNLM"/>
    </source>
</evidence>
<reference evidence="4" key="1">
    <citation type="journal article" date="2019" name="Int. J. Syst. Evol. Microbiol.">
        <title>The Global Catalogue of Microorganisms (GCM) 10K type strain sequencing project: providing services to taxonomists for standard genome sequencing and annotation.</title>
        <authorList>
            <consortium name="The Broad Institute Genomics Platform"/>
            <consortium name="The Broad Institute Genome Sequencing Center for Infectious Disease"/>
            <person name="Wu L."/>
            <person name="Ma J."/>
        </authorList>
    </citation>
    <scope>NUCLEOTIDE SEQUENCE [LARGE SCALE GENOMIC DNA]</scope>
    <source>
        <strain evidence="4">JCM 18472</strain>
    </source>
</reference>
<keyword evidence="2" id="KW-1133">Transmembrane helix</keyword>
<feature type="transmembrane region" description="Helical" evidence="2">
    <location>
        <begin position="69"/>
        <end position="85"/>
    </location>
</feature>
<evidence type="ECO:0000313" key="3">
    <source>
        <dbReference type="EMBL" id="GAA5175304.1"/>
    </source>
</evidence>
<accession>A0ABP9RCU6</accession>